<proteinExistence type="predicted"/>
<gene>
    <name evidence="2" type="ORF">EJ02DRAFT_427438</name>
</gene>
<name>A0A6A5SDG5_9PLEO</name>
<evidence type="ECO:0000256" key="1">
    <source>
        <dbReference type="SAM" id="MobiDB-lite"/>
    </source>
</evidence>
<protein>
    <submittedName>
        <fullName evidence="2">Uncharacterized protein</fullName>
    </submittedName>
</protein>
<evidence type="ECO:0000313" key="3">
    <source>
        <dbReference type="Proteomes" id="UP000800038"/>
    </source>
</evidence>
<reference evidence="2" key="1">
    <citation type="journal article" date="2020" name="Stud. Mycol.">
        <title>101 Dothideomycetes genomes: a test case for predicting lifestyles and emergence of pathogens.</title>
        <authorList>
            <person name="Haridas S."/>
            <person name="Albert R."/>
            <person name="Binder M."/>
            <person name="Bloem J."/>
            <person name="Labutti K."/>
            <person name="Salamov A."/>
            <person name="Andreopoulos B."/>
            <person name="Baker S."/>
            <person name="Barry K."/>
            <person name="Bills G."/>
            <person name="Bluhm B."/>
            <person name="Cannon C."/>
            <person name="Castanera R."/>
            <person name="Culley D."/>
            <person name="Daum C."/>
            <person name="Ezra D."/>
            <person name="Gonzalez J."/>
            <person name="Henrissat B."/>
            <person name="Kuo A."/>
            <person name="Liang C."/>
            <person name="Lipzen A."/>
            <person name="Lutzoni F."/>
            <person name="Magnuson J."/>
            <person name="Mondo S."/>
            <person name="Nolan M."/>
            <person name="Ohm R."/>
            <person name="Pangilinan J."/>
            <person name="Park H.-J."/>
            <person name="Ramirez L."/>
            <person name="Alfaro M."/>
            <person name="Sun H."/>
            <person name="Tritt A."/>
            <person name="Yoshinaga Y."/>
            <person name="Zwiers L.-H."/>
            <person name="Turgeon B."/>
            <person name="Goodwin S."/>
            <person name="Spatafora J."/>
            <person name="Crous P."/>
            <person name="Grigoriev I."/>
        </authorList>
    </citation>
    <scope>NUCLEOTIDE SEQUENCE</scope>
    <source>
        <strain evidence="2">CBS 161.51</strain>
    </source>
</reference>
<feature type="compositionally biased region" description="Low complexity" evidence="1">
    <location>
        <begin position="1"/>
        <end position="25"/>
    </location>
</feature>
<accession>A0A6A5SDG5</accession>
<dbReference type="EMBL" id="ML976184">
    <property type="protein sequence ID" value="KAF1936516.1"/>
    <property type="molecule type" value="Genomic_DNA"/>
</dbReference>
<dbReference type="Proteomes" id="UP000800038">
    <property type="component" value="Unassembled WGS sequence"/>
</dbReference>
<feature type="region of interest" description="Disordered" evidence="1">
    <location>
        <begin position="1"/>
        <end position="44"/>
    </location>
</feature>
<evidence type="ECO:0000313" key="2">
    <source>
        <dbReference type="EMBL" id="KAF1936516.1"/>
    </source>
</evidence>
<keyword evidence="3" id="KW-1185">Reference proteome</keyword>
<dbReference type="OrthoDB" id="20872at2759"/>
<organism evidence="2 3">
    <name type="scientific">Clathrospora elynae</name>
    <dbReference type="NCBI Taxonomy" id="706981"/>
    <lineage>
        <taxon>Eukaryota</taxon>
        <taxon>Fungi</taxon>
        <taxon>Dikarya</taxon>
        <taxon>Ascomycota</taxon>
        <taxon>Pezizomycotina</taxon>
        <taxon>Dothideomycetes</taxon>
        <taxon>Pleosporomycetidae</taxon>
        <taxon>Pleosporales</taxon>
        <taxon>Diademaceae</taxon>
        <taxon>Clathrospora</taxon>
    </lineage>
</organism>
<sequence>MASTQNRNTGEGNQNNNTGPGNQYNALNQTFYPPPERFETPPQPSCLIPFRQDPDFVDRGTLLGQIREKCSAPASRVALVGLGGVG</sequence>
<dbReference type="AlphaFoldDB" id="A0A6A5SDG5"/>